<accession>A0A4Y8IQD3</accession>
<dbReference type="InterPro" id="IPR043519">
    <property type="entry name" value="NT_sf"/>
</dbReference>
<dbReference type="Gene3D" id="3.30.460.40">
    <property type="match status" value="1"/>
</dbReference>
<dbReference type="AlphaFoldDB" id="A0A4Y8IQD3"/>
<dbReference type="EMBL" id="SOPW01000005">
    <property type="protein sequence ID" value="TFB22903.1"/>
    <property type="molecule type" value="Genomic_DNA"/>
</dbReference>
<protein>
    <recommendedName>
        <fullName evidence="3">Nucleotidyltransferase family protein</fullName>
    </recommendedName>
</protein>
<dbReference type="OrthoDB" id="2351919at2"/>
<keyword evidence="2" id="KW-1185">Reference proteome</keyword>
<gene>
    <name evidence="1" type="ORF">E3U55_06595</name>
</gene>
<comment type="caution">
    <text evidence="1">The sequence shown here is derived from an EMBL/GenBank/DDBJ whole genome shotgun (WGS) entry which is preliminary data.</text>
</comment>
<dbReference type="Proteomes" id="UP000297975">
    <property type="component" value="Unassembled WGS sequence"/>
</dbReference>
<organism evidence="1 2">
    <name type="scientific">Filobacillus milosensis</name>
    <dbReference type="NCBI Taxonomy" id="94137"/>
    <lineage>
        <taxon>Bacteria</taxon>
        <taxon>Bacillati</taxon>
        <taxon>Bacillota</taxon>
        <taxon>Bacilli</taxon>
        <taxon>Bacillales</taxon>
        <taxon>Bacillaceae</taxon>
        <taxon>Filobacillus</taxon>
    </lineage>
</organism>
<reference evidence="1 2" key="1">
    <citation type="submission" date="2019-03" db="EMBL/GenBank/DDBJ databases">
        <authorList>
            <person name="He R.-H."/>
        </authorList>
    </citation>
    <scope>NUCLEOTIDE SEQUENCE [LARGE SCALE GENOMIC DNA]</scope>
    <source>
        <strain evidence="2">SH 714</strain>
    </source>
</reference>
<dbReference type="SUPFAM" id="SSF81301">
    <property type="entry name" value="Nucleotidyltransferase"/>
    <property type="match status" value="1"/>
</dbReference>
<sequence length="204" mass="23731">MRRNKHHIKSFIYIESRVETINNQTVALVANHLNKTNSKWAVGGSLLLKQRDIINQVNDMDIIVHRDGVNQILGELVKLGEERVVTPLDPYATTYYYEFNILDLSMDVMGEFKIRHEDGVYVLPFEEQQIEFYDVEGVDVPFCTLESWYILYQLIPGREKKVAMIENYFKLNGVKHPSILENAINNALPKRVIERIQPLIEKVV</sequence>
<evidence type="ECO:0008006" key="3">
    <source>
        <dbReference type="Google" id="ProtNLM"/>
    </source>
</evidence>
<evidence type="ECO:0000313" key="2">
    <source>
        <dbReference type="Proteomes" id="UP000297975"/>
    </source>
</evidence>
<proteinExistence type="predicted"/>
<evidence type="ECO:0000313" key="1">
    <source>
        <dbReference type="EMBL" id="TFB22903.1"/>
    </source>
</evidence>
<name>A0A4Y8IQD3_9BACI</name>